<dbReference type="AlphaFoldDB" id="A0A138ZZ79"/>
<reference evidence="1 2" key="1">
    <citation type="journal article" date="2015" name="Genome Biol. Evol.">
        <title>Phylogenomic analyses indicate that early fungi evolved digesting cell walls of algal ancestors of land plants.</title>
        <authorList>
            <person name="Chang Y."/>
            <person name="Wang S."/>
            <person name="Sekimoto S."/>
            <person name="Aerts A.L."/>
            <person name="Choi C."/>
            <person name="Clum A."/>
            <person name="LaButti K.M."/>
            <person name="Lindquist E.A."/>
            <person name="Yee Ngan C."/>
            <person name="Ohm R.A."/>
            <person name="Salamov A.A."/>
            <person name="Grigoriev I.V."/>
            <person name="Spatafora J.W."/>
            <person name="Berbee M.L."/>
        </authorList>
    </citation>
    <scope>NUCLEOTIDE SEQUENCE [LARGE SCALE GENOMIC DNA]</scope>
    <source>
        <strain evidence="1 2">JEL478</strain>
    </source>
</reference>
<accession>A0A138ZZ79</accession>
<name>A0A138ZZ79_GONPJ</name>
<organism evidence="1 2">
    <name type="scientific">Gonapodya prolifera (strain JEL478)</name>
    <name type="common">Monoblepharis prolifera</name>
    <dbReference type="NCBI Taxonomy" id="1344416"/>
    <lineage>
        <taxon>Eukaryota</taxon>
        <taxon>Fungi</taxon>
        <taxon>Fungi incertae sedis</taxon>
        <taxon>Chytridiomycota</taxon>
        <taxon>Chytridiomycota incertae sedis</taxon>
        <taxon>Monoblepharidomycetes</taxon>
        <taxon>Monoblepharidales</taxon>
        <taxon>Gonapodyaceae</taxon>
        <taxon>Gonapodya</taxon>
    </lineage>
</organism>
<gene>
    <name evidence="1" type="ORF">M427DRAFT_63474</name>
</gene>
<protein>
    <submittedName>
        <fullName evidence="1">Uncharacterized protein</fullName>
    </submittedName>
</protein>
<evidence type="ECO:0000313" key="2">
    <source>
        <dbReference type="Proteomes" id="UP000070544"/>
    </source>
</evidence>
<dbReference type="Proteomes" id="UP000070544">
    <property type="component" value="Unassembled WGS sequence"/>
</dbReference>
<dbReference type="EMBL" id="KQ965849">
    <property type="protein sequence ID" value="KXS09816.1"/>
    <property type="molecule type" value="Genomic_DNA"/>
</dbReference>
<sequence length="247" mass="27157">MSPIPMDAAFQAALKPGNGIRPTVPGFVRVLRDILLYESGPGGVASPNIAAWICGPEFTTCIAHSELALDVFRAQVAVHPLDQVFDYVAGGWDLSPAMAMLPFYVTIKELLRGKSFASVEPGREGRNLASPMSLDEISNGELAAHDNNLQAFIERTGKYVNSMVRLVSELDRKWSKAAAHIRLMHRLFTAVLNSSTIDELEQRWGLILDHAGTRWRMLASEVEEPTLELPFAKGAEGVDELMPKCLE</sequence>
<evidence type="ECO:0000313" key="1">
    <source>
        <dbReference type="EMBL" id="KXS09816.1"/>
    </source>
</evidence>
<keyword evidence="2" id="KW-1185">Reference proteome</keyword>
<proteinExistence type="predicted"/>